<evidence type="ECO:0000256" key="1">
    <source>
        <dbReference type="SAM" id="MobiDB-lite"/>
    </source>
</evidence>
<reference evidence="2 3" key="1">
    <citation type="journal article" date="2021" name="BMC Genomics">
        <title>Datura genome reveals duplications of psychoactive alkaloid biosynthetic genes and high mutation rate following tissue culture.</title>
        <authorList>
            <person name="Rajewski A."/>
            <person name="Carter-House D."/>
            <person name="Stajich J."/>
            <person name="Litt A."/>
        </authorList>
    </citation>
    <scope>NUCLEOTIDE SEQUENCE [LARGE SCALE GENOMIC DNA]</scope>
    <source>
        <strain evidence="2">AR-01</strain>
    </source>
</reference>
<evidence type="ECO:0000313" key="3">
    <source>
        <dbReference type="Proteomes" id="UP000823775"/>
    </source>
</evidence>
<proteinExistence type="predicted"/>
<keyword evidence="3" id="KW-1185">Reference proteome</keyword>
<accession>A0ABS8VLP0</accession>
<evidence type="ECO:0000313" key="2">
    <source>
        <dbReference type="EMBL" id="MCE0481204.1"/>
    </source>
</evidence>
<protein>
    <submittedName>
        <fullName evidence="2">Uncharacterized protein</fullName>
    </submittedName>
</protein>
<dbReference type="Proteomes" id="UP000823775">
    <property type="component" value="Unassembled WGS sequence"/>
</dbReference>
<gene>
    <name evidence="2" type="ORF">HAX54_038762</name>
</gene>
<feature type="compositionally biased region" description="Polar residues" evidence="1">
    <location>
        <begin position="1"/>
        <end position="11"/>
    </location>
</feature>
<name>A0ABS8VLP0_DATST</name>
<organism evidence="2 3">
    <name type="scientific">Datura stramonium</name>
    <name type="common">Jimsonweed</name>
    <name type="synonym">Common thornapple</name>
    <dbReference type="NCBI Taxonomy" id="4076"/>
    <lineage>
        <taxon>Eukaryota</taxon>
        <taxon>Viridiplantae</taxon>
        <taxon>Streptophyta</taxon>
        <taxon>Embryophyta</taxon>
        <taxon>Tracheophyta</taxon>
        <taxon>Spermatophyta</taxon>
        <taxon>Magnoliopsida</taxon>
        <taxon>eudicotyledons</taxon>
        <taxon>Gunneridae</taxon>
        <taxon>Pentapetalae</taxon>
        <taxon>asterids</taxon>
        <taxon>lamiids</taxon>
        <taxon>Solanales</taxon>
        <taxon>Solanaceae</taxon>
        <taxon>Solanoideae</taxon>
        <taxon>Datureae</taxon>
        <taxon>Datura</taxon>
    </lineage>
</organism>
<dbReference type="EMBL" id="JACEIK010005315">
    <property type="protein sequence ID" value="MCE0481204.1"/>
    <property type="molecule type" value="Genomic_DNA"/>
</dbReference>
<comment type="caution">
    <text evidence="2">The sequence shown here is derived from an EMBL/GenBank/DDBJ whole genome shotgun (WGS) entry which is preliminary data.</text>
</comment>
<feature type="region of interest" description="Disordered" evidence="1">
    <location>
        <begin position="1"/>
        <end position="29"/>
    </location>
</feature>
<sequence length="183" mass="21488">MLRHSIMSTPLQGGKGKTPITNATTPGVESDEEKQIDQLLFGINKMKNYYVQFKENQSITVECRFEVDSFKDDFSNIYDQFQIRDWEPFVMPFDPYFPKLVREFYTSYRAQQDILKHKGRVDKMSCLSSVLIRGQEVPITPEEIKSIYWADPVNPSRDFKRKLDDKDDQFEWMAEIIALGQSH</sequence>